<dbReference type="InterPro" id="IPR036412">
    <property type="entry name" value="HAD-like_sf"/>
</dbReference>
<accession>A0ABV6DFC7</accession>
<dbReference type="PANTHER" id="PTHR43611">
    <property type="entry name" value="ALPHA-D-GLUCOSE 1-PHOSPHATE PHOSPHATASE"/>
    <property type="match status" value="1"/>
</dbReference>
<dbReference type="EMBL" id="JBHLWN010000014">
    <property type="protein sequence ID" value="MFC0211338.1"/>
    <property type="molecule type" value="Genomic_DNA"/>
</dbReference>
<dbReference type="EC" id="3.1.3.-" evidence="1"/>
<dbReference type="RefSeq" id="WP_377468312.1">
    <property type="nucleotide sequence ID" value="NZ_JBHLWN010000014.1"/>
</dbReference>
<protein>
    <submittedName>
        <fullName evidence="1">HAD family hydrolase</fullName>
        <ecNumber evidence="1">3.1.3.-</ecNumber>
    </submittedName>
</protein>
<proteinExistence type="predicted"/>
<dbReference type="InterPro" id="IPR023198">
    <property type="entry name" value="PGP-like_dom2"/>
</dbReference>
<gene>
    <name evidence="1" type="ORF">ACFFK0_02540</name>
</gene>
<dbReference type="GO" id="GO:0016787">
    <property type="term" value="F:hydrolase activity"/>
    <property type="evidence" value="ECO:0007669"/>
    <property type="project" value="UniProtKB-KW"/>
</dbReference>
<evidence type="ECO:0000313" key="1">
    <source>
        <dbReference type="EMBL" id="MFC0211338.1"/>
    </source>
</evidence>
<dbReference type="Gene3D" id="1.10.150.240">
    <property type="entry name" value="Putative phosphatase, domain 2"/>
    <property type="match status" value="1"/>
</dbReference>
<sequence>MTIRTQLYLDVGGVLGTNLDGFWHWLAGAAAIPHDQLRGRYKSELRNTLWTGELSEHGFWDWVCSLQSAKAPDEARALLLTHLQPMPAFASLPQLSRKYDIHILSNHRVEWLNPFLVPVRSHLNSITISAEVRCAKPDPAIYRIAAAHAPAGASILFVDDARHNLDAAASLGWSTLLADPDSRWLTKLLH</sequence>
<dbReference type="InterPro" id="IPR023214">
    <property type="entry name" value="HAD_sf"/>
</dbReference>
<dbReference type="NCBIfam" id="TIGR01509">
    <property type="entry name" value="HAD-SF-IA-v3"/>
    <property type="match status" value="1"/>
</dbReference>
<dbReference type="Gene3D" id="3.40.50.1000">
    <property type="entry name" value="HAD superfamily/HAD-like"/>
    <property type="match status" value="1"/>
</dbReference>
<dbReference type="SUPFAM" id="SSF56784">
    <property type="entry name" value="HAD-like"/>
    <property type="match status" value="1"/>
</dbReference>
<dbReference type="Proteomes" id="UP001589776">
    <property type="component" value="Unassembled WGS sequence"/>
</dbReference>
<reference evidence="1 2" key="1">
    <citation type="submission" date="2024-09" db="EMBL/GenBank/DDBJ databases">
        <authorList>
            <person name="Sun Q."/>
            <person name="Mori K."/>
        </authorList>
    </citation>
    <scope>NUCLEOTIDE SEQUENCE [LARGE SCALE GENOMIC DNA]</scope>
    <source>
        <strain evidence="1 2">CCM 7759</strain>
    </source>
</reference>
<keyword evidence="1" id="KW-0378">Hydrolase</keyword>
<dbReference type="PANTHER" id="PTHR43611:SF3">
    <property type="entry name" value="FLAVIN MONONUCLEOTIDE HYDROLASE 1, CHLOROPLATIC"/>
    <property type="match status" value="1"/>
</dbReference>
<organism evidence="1 2">
    <name type="scientific">Paenibacillus chartarius</name>
    <dbReference type="NCBI Taxonomy" id="747481"/>
    <lineage>
        <taxon>Bacteria</taxon>
        <taxon>Bacillati</taxon>
        <taxon>Bacillota</taxon>
        <taxon>Bacilli</taxon>
        <taxon>Bacillales</taxon>
        <taxon>Paenibacillaceae</taxon>
        <taxon>Paenibacillus</taxon>
    </lineage>
</organism>
<keyword evidence="2" id="KW-1185">Reference proteome</keyword>
<name>A0ABV6DFC7_9BACL</name>
<dbReference type="InterPro" id="IPR006439">
    <property type="entry name" value="HAD-SF_hydro_IA"/>
</dbReference>
<evidence type="ECO:0000313" key="2">
    <source>
        <dbReference type="Proteomes" id="UP001589776"/>
    </source>
</evidence>
<comment type="caution">
    <text evidence="1">The sequence shown here is derived from an EMBL/GenBank/DDBJ whole genome shotgun (WGS) entry which is preliminary data.</text>
</comment>